<sequence>MYSSFPRILGFLALVFFAAPVFSQSLPFRALLKNTYDKDFPLVYPEQKDLLEDAVLLDTREREEFAVSHLPSARWVGYETFSMESVSEVSKGDTIVVYCSIGARSQEIGKKLKAAGYQHVFNLYGGIFHWVNEENSVVKSDSVPTERVHTYNKVWGMWLTKGEKVY</sequence>
<reference evidence="3" key="1">
    <citation type="submission" date="2016-10" db="EMBL/GenBank/DDBJ databases">
        <authorList>
            <person name="Varghese N."/>
            <person name="Submissions S."/>
        </authorList>
    </citation>
    <scope>NUCLEOTIDE SEQUENCE [LARGE SCALE GENOMIC DNA]</scope>
    <source>
        <strain evidence="3">IBRC-M 10761</strain>
    </source>
</reference>
<keyword evidence="3" id="KW-1185">Reference proteome</keyword>
<dbReference type="STRING" id="1416801.SAMN05192553_102434"/>
<name>A0A1H6W2G7_9BACT</name>
<dbReference type="InterPro" id="IPR036873">
    <property type="entry name" value="Rhodanese-like_dom_sf"/>
</dbReference>
<dbReference type="SUPFAM" id="SSF52821">
    <property type="entry name" value="Rhodanese/Cell cycle control phosphatase"/>
    <property type="match status" value="1"/>
</dbReference>
<dbReference type="Proteomes" id="UP000199403">
    <property type="component" value="Unassembled WGS sequence"/>
</dbReference>
<dbReference type="Gene3D" id="3.40.250.10">
    <property type="entry name" value="Rhodanese-like domain"/>
    <property type="match status" value="1"/>
</dbReference>
<protein>
    <submittedName>
        <fullName evidence="2">Rhodanese-related sulfurtransferase</fullName>
    </submittedName>
</protein>
<evidence type="ECO:0000259" key="1">
    <source>
        <dbReference type="PROSITE" id="PS50206"/>
    </source>
</evidence>
<dbReference type="RefSeq" id="WP_092171329.1">
    <property type="nucleotide sequence ID" value="NZ_FNZH01000002.1"/>
</dbReference>
<dbReference type="PROSITE" id="PS50206">
    <property type="entry name" value="RHODANESE_3"/>
    <property type="match status" value="1"/>
</dbReference>
<evidence type="ECO:0000313" key="3">
    <source>
        <dbReference type="Proteomes" id="UP000199403"/>
    </source>
</evidence>
<proteinExistence type="predicted"/>
<dbReference type="NCBIfam" id="NF045521">
    <property type="entry name" value="rhoda_near_glyco"/>
    <property type="match status" value="1"/>
</dbReference>
<keyword evidence="2" id="KW-0808">Transferase</keyword>
<dbReference type="OrthoDB" id="598065at2"/>
<dbReference type="Pfam" id="PF00581">
    <property type="entry name" value="Rhodanese"/>
    <property type="match status" value="1"/>
</dbReference>
<dbReference type="CDD" id="cd00158">
    <property type="entry name" value="RHOD"/>
    <property type="match status" value="1"/>
</dbReference>
<feature type="domain" description="Rhodanese" evidence="1">
    <location>
        <begin position="50"/>
        <end position="139"/>
    </location>
</feature>
<dbReference type="EMBL" id="FNZH01000002">
    <property type="protein sequence ID" value="SEJ11128.1"/>
    <property type="molecule type" value="Genomic_DNA"/>
</dbReference>
<organism evidence="2 3">
    <name type="scientific">Cyclobacterium xiamenense</name>
    <dbReference type="NCBI Taxonomy" id="1297121"/>
    <lineage>
        <taxon>Bacteria</taxon>
        <taxon>Pseudomonadati</taxon>
        <taxon>Bacteroidota</taxon>
        <taxon>Cytophagia</taxon>
        <taxon>Cytophagales</taxon>
        <taxon>Cyclobacteriaceae</taxon>
        <taxon>Cyclobacterium</taxon>
    </lineage>
</organism>
<dbReference type="AlphaFoldDB" id="A0A1H6W2G7"/>
<dbReference type="InterPro" id="IPR050229">
    <property type="entry name" value="GlpE_sulfurtransferase"/>
</dbReference>
<accession>A0A1H6W2G7</accession>
<gene>
    <name evidence="2" type="ORF">SAMN05192553_102434</name>
</gene>
<dbReference type="SMART" id="SM00450">
    <property type="entry name" value="RHOD"/>
    <property type="match status" value="1"/>
</dbReference>
<evidence type="ECO:0000313" key="2">
    <source>
        <dbReference type="EMBL" id="SEJ11128.1"/>
    </source>
</evidence>
<dbReference type="InterPro" id="IPR001763">
    <property type="entry name" value="Rhodanese-like_dom"/>
</dbReference>
<dbReference type="PANTHER" id="PTHR43031">
    <property type="entry name" value="FAD-DEPENDENT OXIDOREDUCTASE"/>
    <property type="match status" value="1"/>
</dbReference>
<dbReference type="PANTHER" id="PTHR43031:SF1">
    <property type="entry name" value="PYRIDINE NUCLEOTIDE-DISULPHIDE OXIDOREDUCTASE"/>
    <property type="match status" value="1"/>
</dbReference>
<dbReference type="GO" id="GO:0016740">
    <property type="term" value="F:transferase activity"/>
    <property type="evidence" value="ECO:0007669"/>
    <property type="project" value="UniProtKB-KW"/>
</dbReference>